<feature type="transmembrane region" description="Helical" evidence="1">
    <location>
        <begin position="228"/>
        <end position="250"/>
    </location>
</feature>
<comment type="caution">
    <text evidence="2">The sequence shown here is derived from an EMBL/GenBank/DDBJ whole genome shotgun (WGS) entry which is preliminary data.</text>
</comment>
<organism evidence="2 3">
    <name type="scientific">Lapidilactobacillus achengensis</name>
    <dbReference type="NCBI Taxonomy" id="2486000"/>
    <lineage>
        <taxon>Bacteria</taxon>
        <taxon>Bacillati</taxon>
        <taxon>Bacillota</taxon>
        <taxon>Bacilli</taxon>
        <taxon>Lactobacillales</taxon>
        <taxon>Lactobacillaceae</taxon>
        <taxon>Lapidilactobacillus</taxon>
    </lineage>
</organism>
<reference evidence="3" key="1">
    <citation type="journal article" date="2019" name="Int. J. Syst. Evol. Microbiol.">
        <title>The Global Catalogue of Microorganisms (GCM) 10K type strain sequencing project: providing services to taxonomists for standard genome sequencing and annotation.</title>
        <authorList>
            <consortium name="The Broad Institute Genomics Platform"/>
            <consortium name="The Broad Institute Genome Sequencing Center for Infectious Disease"/>
            <person name="Wu L."/>
            <person name="Ma J."/>
        </authorList>
    </citation>
    <scope>NUCLEOTIDE SEQUENCE [LARGE SCALE GENOMIC DNA]</scope>
    <source>
        <strain evidence="3">CCM 8897</strain>
    </source>
</reference>
<evidence type="ECO:0000256" key="1">
    <source>
        <dbReference type="SAM" id="Phobius"/>
    </source>
</evidence>
<dbReference type="Proteomes" id="UP001596310">
    <property type="component" value="Unassembled WGS sequence"/>
</dbReference>
<keyword evidence="3" id="KW-1185">Reference proteome</keyword>
<dbReference type="RefSeq" id="WP_125599775.1">
    <property type="nucleotide sequence ID" value="NZ_JBHSSM010000022.1"/>
</dbReference>
<accession>A0ABW1USH2</accession>
<gene>
    <name evidence="2" type="ORF">ACFQHW_09770</name>
</gene>
<evidence type="ECO:0000313" key="2">
    <source>
        <dbReference type="EMBL" id="MFC6315847.1"/>
    </source>
</evidence>
<name>A0ABW1USH2_9LACO</name>
<proteinExistence type="predicted"/>
<sequence>MATLTNPFVAVVDQINGFPQRPHSLYFKQLSPGIQERYRVKKVKMYITLQKALEQVGKILEPDEKIVNMMPITNENGSTAATSGVMGMYAAKTATATDYIKEQDSLRDNRLLIFTDRRMIFFVVIEFIDDPTVYYSYYYDRIPALKLKQHKQSIPTDNHRPWRRNVLHWYTLDFQTTDKRVFTEILNADNADLFKRNLLMIPKMTEIEVTDRVKRRSKFDFAMSNVNFSIWSGNGMLIVGGVLLFLLVILPKLVTYFLK</sequence>
<dbReference type="EMBL" id="JBHSSM010000022">
    <property type="protein sequence ID" value="MFC6315847.1"/>
    <property type="molecule type" value="Genomic_DNA"/>
</dbReference>
<keyword evidence="1" id="KW-0812">Transmembrane</keyword>
<protein>
    <submittedName>
        <fullName evidence="2">Uncharacterized protein</fullName>
    </submittedName>
</protein>
<keyword evidence="1" id="KW-0472">Membrane</keyword>
<keyword evidence="1" id="KW-1133">Transmembrane helix</keyword>
<evidence type="ECO:0000313" key="3">
    <source>
        <dbReference type="Proteomes" id="UP001596310"/>
    </source>
</evidence>